<gene>
    <name evidence="3" type="ORF">Pla175_26700</name>
</gene>
<dbReference type="PANTHER" id="PTHR33803:SF3">
    <property type="entry name" value="BLL1974 PROTEIN"/>
    <property type="match status" value="1"/>
</dbReference>
<evidence type="ECO:0000256" key="1">
    <source>
        <dbReference type="SAM" id="MobiDB-lite"/>
    </source>
</evidence>
<organism evidence="3 4">
    <name type="scientific">Pirellulimonas nuda</name>
    <dbReference type="NCBI Taxonomy" id="2528009"/>
    <lineage>
        <taxon>Bacteria</taxon>
        <taxon>Pseudomonadati</taxon>
        <taxon>Planctomycetota</taxon>
        <taxon>Planctomycetia</taxon>
        <taxon>Pirellulales</taxon>
        <taxon>Lacipirellulaceae</taxon>
        <taxon>Pirellulimonas</taxon>
    </lineage>
</organism>
<evidence type="ECO:0000313" key="3">
    <source>
        <dbReference type="EMBL" id="QDU89281.1"/>
    </source>
</evidence>
<proteinExistence type="predicted"/>
<dbReference type="InterPro" id="IPR008490">
    <property type="entry name" value="Transposase_InsH_N"/>
</dbReference>
<evidence type="ECO:0000313" key="4">
    <source>
        <dbReference type="Proteomes" id="UP000317429"/>
    </source>
</evidence>
<keyword evidence="4" id="KW-1185">Reference proteome</keyword>
<dbReference type="EMBL" id="CP036291">
    <property type="protein sequence ID" value="QDU89281.1"/>
    <property type="molecule type" value="Genomic_DNA"/>
</dbReference>
<dbReference type="Proteomes" id="UP000317429">
    <property type="component" value="Chromosome"/>
</dbReference>
<protein>
    <recommendedName>
        <fullName evidence="2">Transposase InsH N-terminal domain-containing protein</fullName>
    </recommendedName>
</protein>
<feature type="compositionally biased region" description="Low complexity" evidence="1">
    <location>
        <begin position="197"/>
        <end position="207"/>
    </location>
</feature>
<feature type="compositionally biased region" description="Basic and acidic residues" evidence="1">
    <location>
        <begin position="77"/>
        <end position="87"/>
    </location>
</feature>
<dbReference type="AlphaFoldDB" id="A0A518DCS6"/>
<dbReference type="PANTHER" id="PTHR33803">
    <property type="entry name" value="IS1478 TRANSPOSASE"/>
    <property type="match status" value="1"/>
</dbReference>
<reference evidence="3 4" key="1">
    <citation type="submission" date="2019-02" db="EMBL/GenBank/DDBJ databases">
        <title>Deep-cultivation of Planctomycetes and their phenomic and genomic characterization uncovers novel biology.</title>
        <authorList>
            <person name="Wiegand S."/>
            <person name="Jogler M."/>
            <person name="Boedeker C."/>
            <person name="Pinto D."/>
            <person name="Vollmers J."/>
            <person name="Rivas-Marin E."/>
            <person name="Kohn T."/>
            <person name="Peeters S.H."/>
            <person name="Heuer A."/>
            <person name="Rast P."/>
            <person name="Oberbeckmann S."/>
            <person name="Bunk B."/>
            <person name="Jeske O."/>
            <person name="Meyerdierks A."/>
            <person name="Storesund J.E."/>
            <person name="Kallscheuer N."/>
            <person name="Luecker S."/>
            <person name="Lage O.M."/>
            <person name="Pohl T."/>
            <person name="Merkel B.J."/>
            <person name="Hornburger P."/>
            <person name="Mueller R.-W."/>
            <person name="Bruemmer F."/>
            <person name="Labrenz M."/>
            <person name="Spormann A.M."/>
            <person name="Op den Camp H."/>
            <person name="Overmann J."/>
            <person name="Amann R."/>
            <person name="Jetten M.S.M."/>
            <person name="Mascher T."/>
            <person name="Medema M.H."/>
            <person name="Devos D.P."/>
            <person name="Kaster A.-K."/>
            <person name="Ovreas L."/>
            <person name="Rohde M."/>
            <person name="Galperin M.Y."/>
            <person name="Jogler C."/>
        </authorList>
    </citation>
    <scope>NUCLEOTIDE SEQUENCE [LARGE SCALE GENOMIC DNA]</scope>
    <source>
        <strain evidence="3 4">Pla175</strain>
    </source>
</reference>
<feature type="region of interest" description="Disordered" evidence="1">
    <location>
        <begin position="69"/>
        <end position="103"/>
    </location>
</feature>
<accession>A0A518DCS6</accession>
<feature type="domain" description="Transposase InsH N-terminal" evidence="2">
    <location>
        <begin position="2"/>
        <end position="44"/>
    </location>
</feature>
<name>A0A518DCS6_9BACT</name>
<evidence type="ECO:0000259" key="2">
    <source>
        <dbReference type="Pfam" id="PF05598"/>
    </source>
</evidence>
<dbReference type="Pfam" id="PF05598">
    <property type="entry name" value="DUF772"/>
    <property type="match status" value="1"/>
</dbReference>
<dbReference type="KEGG" id="pnd:Pla175_26700"/>
<sequence length="222" mass="24287">MGLTDRETVEAIRENPYLQFFIGLEEFTQERPFDASTMVDFRKRFGEEGIQKIAEAIALAALPKSVASNADPNNADADNHDPYKPDEGVATPPPDHAPGAPAHRGQLIADATSAPADIRYPTDASLLNEAREKTDAIIDALHRPLVGKQPRPRTYRQKARRVFVGFAKKKQPGRHAIRRGEPPATRLFGPKFEGDRPSAGAPRRGAALQPESADLQEPVGRA</sequence>
<feature type="region of interest" description="Disordered" evidence="1">
    <location>
        <begin position="170"/>
        <end position="222"/>
    </location>
</feature>